<feature type="signal peptide" evidence="3">
    <location>
        <begin position="1"/>
        <end position="25"/>
    </location>
</feature>
<evidence type="ECO:0000256" key="3">
    <source>
        <dbReference type="SAM" id="SignalP"/>
    </source>
</evidence>
<reference evidence="4" key="1">
    <citation type="journal article" date="2014" name="Int. J. Syst. Evol. Microbiol.">
        <title>Complete genome sequence of Corynebacterium casei LMG S-19264T (=DSM 44701T), isolated from a smear-ripened cheese.</title>
        <authorList>
            <consortium name="US DOE Joint Genome Institute (JGI-PGF)"/>
            <person name="Walter F."/>
            <person name="Albersmeier A."/>
            <person name="Kalinowski J."/>
            <person name="Ruckert C."/>
        </authorList>
    </citation>
    <scope>NUCLEOTIDE SEQUENCE</scope>
    <source>
        <strain evidence="4">JCM 3313</strain>
    </source>
</reference>
<organism evidence="4 5">
    <name type="scientific">Saccharothrix coeruleofusca</name>
    <dbReference type="NCBI Taxonomy" id="33919"/>
    <lineage>
        <taxon>Bacteria</taxon>
        <taxon>Bacillati</taxon>
        <taxon>Actinomycetota</taxon>
        <taxon>Actinomycetes</taxon>
        <taxon>Pseudonocardiales</taxon>
        <taxon>Pseudonocardiaceae</taxon>
        <taxon>Saccharothrix</taxon>
    </lineage>
</organism>
<keyword evidence="5" id="KW-1185">Reference proteome</keyword>
<evidence type="ECO:0000313" key="5">
    <source>
        <dbReference type="Proteomes" id="UP000639606"/>
    </source>
</evidence>
<dbReference type="EMBL" id="BMRG01000011">
    <property type="protein sequence ID" value="GGP70462.1"/>
    <property type="molecule type" value="Genomic_DNA"/>
</dbReference>
<accession>A0A918EF56</accession>
<dbReference type="RefSeq" id="WP_189225685.1">
    <property type="nucleotide sequence ID" value="NZ_BMRG01000011.1"/>
</dbReference>
<name>A0A918EF56_9PSEU</name>
<evidence type="ECO:0000313" key="4">
    <source>
        <dbReference type="EMBL" id="GGP70462.1"/>
    </source>
</evidence>
<evidence type="ECO:0008006" key="6">
    <source>
        <dbReference type="Google" id="ProtNLM"/>
    </source>
</evidence>
<dbReference type="AlphaFoldDB" id="A0A918EF56"/>
<gene>
    <name evidence="4" type="ORF">GCM10010185_49420</name>
</gene>
<reference evidence="4" key="2">
    <citation type="submission" date="2020-09" db="EMBL/GenBank/DDBJ databases">
        <authorList>
            <person name="Sun Q."/>
            <person name="Ohkuma M."/>
        </authorList>
    </citation>
    <scope>NUCLEOTIDE SEQUENCE</scope>
    <source>
        <strain evidence="4">JCM 3313</strain>
    </source>
</reference>
<evidence type="ECO:0000256" key="2">
    <source>
        <dbReference type="SAM" id="Phobius"/>
    </source>
</evidence>
<feature type="region of interest" description="Disordered" evidence="1">
    <location>
        <begin position="26"/>
        <end position="67"/>
    </location>
</feature>
<feature type="chain" id="PRO_5036721210" description="MYXO-CTERM domain-containing protein" evidence="3">
    <location>
        <begin position="26"/>
        <end position="99"/>
    </location>
</feature>
<keyword evidence="2" id="KW-0812">Transmembrane</keyword>
<feature type="compositionally biased region" description="Low complexity" evidence="1">
    <location>
        <begin position="39"/>
        <end position="51"/>
    </location>
</feature>
<keyword evidence="2" id="KW-0472">Membrane</keyword>
<comment type="caution">
    <text evidence="4">The sequence shown here is derived from an EMBL/GenBank/DDBJ whole genome shotgun (WGS) entry which is preliminary data.</text>
</comment>
<sequence length="99" mass="10527">MWRSLLAVCLLALAGAFSVTGAASATAPQGDHVVVAAQPTETPTPTGTGPELDPPQQDNAEAEPSARQKMWLGGTALVLFALVFWRNKRKWAKWRAGKG</sequence>
<protein>
    <recommendedName>
        <fullName evidence="6">MYXO-CTERM domain-containing protein</fullName>
    </recommendedName>
</protein>
<evidence type="ECO:0000256" key="1">
    <source>
        <dbReference type="SAM" id="MobiDB-lite"/>
    </source>
</evidence>
<keyword evidence="3" id="KW-0732">Signal</keyword>
<proteinExistence type="predicted"/>
<feature type="transmembrane region" description="Helical" evidence="2">
    <location>
        <begin position="68"/>
        <end position="85"/>
    </location>
</feature>
<keyword evidence="2" id="KW-1133">Transmembrane helix</keyword>
<dbReference type="Proteomes" id="UP000639606">
    <property type="component" value="Unassembled WGS sequence"/>
</dbReference>